<evidence type="ECO:0000256" key="1">
    <source>
        <dbReference type="SAM" id="MobiDB-lite"/>
    </source>
</evidence>
<proteinExistence type="predicted"/>
<evidence type="ECO:0000313" key="3">
    <source>
        <dbReference type="Proteomes" id="UP000823775"/>
    </source>
</evidence>
<comment type="caution">
    <text evidence="2">The sequence shown here is derived from an EMBL/GenBank/DDBJ whole genome shotgun (WGS) entry which is preliminary data.</text>
</comment>
<accession>A0ABS8VN73</accession>
<feature type="region of interest" description="Disordered" evidence="1">
    <location>
        <begin position="84"/>
        <end position="108"/>
    </location>
</feature>
<protein>
    <submittedName>
        <fullName evidence="2">Uncharacterized protein</fullName>
    </submittedName>
</protein>
<dbReference type="EMBL" id="JACEIK010005813">
    <property type="protein sequence ID" value="MCE0482244.1"/>
    <property type="molecule type" value="Genomic_DNA"/>
</dbReference>
<keyword evidence="3" id="KW-1185">Reference proteome</keyword>
<organism evidence="2 3">
    <name type="scientific">Datura stramonium</name>
    <name type="common">Jimsonweed</name>
    <name type="synonym">Common thornapple</name>
    <dbReference type="NCBI Taxonomy" id="4076"/>
    <lineage>
        <taxon>Eukaryota</taxon>
        <taxon>Viridiplantae</taxon>
        <taxon>Streptophyta</taxon>
        <taxon>Embryophyta</taxon>
        <taxon>Tracheophyta</taxon>
        <taxon>Spermatophyta</taxon>
        <taxon>Magnoliopsida</taxon>
        <taxon>eudicotyledons</taxon>
        <taxon>Gunneridae</taxon>
        <taxon>Pentapetalae</taxon>
        <taxon>asterids</taxon>
        <taxon>lamiids</taxon>
        <taxon>Solanales</taxon>
        <taxon>Solanaceae</taxon>
        <taxon>Solanoideae</taxon>
        <taxon>Datureae</taxon>
        <taxon>Datura</taxon>
    </lineage>
</organism>
<gene>
    <name evidence="2" type="ORF">HAX54_040826</name>
</gene>
<dbReference type="Proteomes" id="UP000823775">
    <property type="component" value="Unassembled WGS sequence"/>
</dbReference>
<reference evidence="2 3" key="1">
    <citation type="journal article" date="2021" name="BMC Genomics">
        <title>Datura genome reveals duplications of psychoactive alkaloid biosynthetic genes and high mutation rate following tissue culture.</title>
        <authorList>
            <person name="Rajewski A."/>
            <person name="Carter-House D."/>
            <person name="Stajich J."/>
            <person name="Litt A."/>
        </authorList>
    </citation>
    <scope>NUCLEOTIDE SEQUENCE [LARGE SCALE GENOMIC DNA]</scope>
    <source>
        <strain evidence="2">AR-01</strain>
    </source>
</reference>
<name>A0ABS8VN73_DATST</name>
<sequence length="308" mass="34424">MHESNPLPRAVRPRKKGSLPTLLILASGASRLISYTDAFLMWSIFSRLTHFDLLDYAPARTAPVSQRSKHFAASTAAPLFTSSHQHIKESHPSTSRWRPGGSETPTETFLPRHDLQKALFGQAYFPPASKEVSRYCATAKNSKVGLGCVLSVEVALSDRGLAWRFTEPLGLDVTSSFLCCAQTKKPARKESIDAWFSLEYVRRIDERFERPRWKPTLSLVGKNPTNRLLNTSLPSFLEREAKLQRTRKERMIKQNGTINKGRTPTIVIRTDLPGVSGSTGQEVLQGIPKLRDISCIKIYGGHTNSTSF</sequence>
<evidence type="ECO:0000313" key="2">
    <source>
        <dbReference type="EMBL" id="MCE0482244.1"/>
    </source>
</evidence>